<dbReference type="Pfam" id="PF13692">
    <property type="entry name" value="Glyco_trans_1_4"/>
    <property type="match status" value="1"/>
</dbReference>
<evidence type="ECO:0000313" key="2">
    <source>
        <dbReference type="Proteomes" id="UP000716004"/>
    </source>
</evidence>
<dbReference type="Gene3D" id="3.40.50.2000">
    <property type="entry name" value="Glycogen Phosphorylase B"/>
    <property type="match status" value="2"/>
</dbReference>
<name>A0A8J7YSR8_9ARCH</name>
<evidence type="ECO:0000313" key="1">
    <source>
        <dbReference type="EMBL" id="MBX8631480.1"/>
    </source>
</evidence>
<dbReference type="EMBL" id="JAGVSJ010000005">
    <property type="protein sequence ID" value="MBX8631480.1"/>
    <property type="molecule type" value="Genomic_DNA"/>
</dbReference>
<organism evidence="1 2">
    <name type="scientific">Candidatus Sysuiplasma superficiale</name>
    <dbReference type="NCBI Taxonomy" id="2823368"/>
    <lineage>
        <taxon>Archaea</taxon>
        <taxon>Methanobacteriati</taxon>
        <taxon>Thermoplasmatota</taxon>
        <taxon>Thermoplasmata</taxon>
        <taxon>Candidatus Sysuiplasmatales</taxon>
        <taxon>Candidatus Sysuiplasmataceae</taxon>
        <taxon>Candidatus Sysuiplasma</taxon>
    </lineage>
</organism>
<accession>A0A8J7YSR8</accession>
<sequence length="312" mass="35864">MEKKNILLISAHPPIDYELIREWLKSGHNVSIVSLNVRWDDQFSELTNGVSRGLPAAEPDAIICGSEKDLPYSFLIKLHNKWFNTRIIMIHWWIPNWNPLLYLVRNVSVCEYGRKLLISRQFIDSRVVYCPVDVKTFRPIDGMARKKRVICIGNNFKNRKVMGYDHLIDIITRIHAISPEIEIGVIGKNDPADYPEYVDVRSLNKEQMVNEIASSSAVFFTTTRNLIMNSMQIAMSCGKPVVAFDLEPFREVIRDGESGFLIQCFDTHSFALKLVDIVMNRYEEVGRKAREIIVEKCESSKVASQIISVIDR</sequence>
<dbReference type="Proteomes" id="UP000716004">
    <property type="component" value="Unassembled WGS sequence"/>
</dbReference>
<gene>
    <name evidence="1" type="ORF">J9259_03025</name>
</gene>
<comment type="caution">
    <text evidence="1">The sequence shown here is derived from an EMBL/GenBank/DDBJ whole genome shotgun (WGS) entry which is preliminary data.</text>
</comment>
<reference evidence="1" key="1">
    <citation type="submission" date="2021-04" db="EMBL/GenBank/DDBJ databases">
        <title>Genomic insights into ecological role and evolution of a novel Thermoplasmata order Candidatus Sysuiplasmatales.</title>
        <authorList>
            <person name="Yuan Y."/>
        </authorList>
    </citation>
    <scope>NUCLEOTIDE SEQUENCE</scope>
    <source>
        <strain evidence="1">YP2-bin.285</strain>
    </source>
</reference>
<dbReference type="SUPFAM" id="SSF53756">
    <property type="entry name" value="UDP-Glycosyltransferase/glycogen phosphorylase"/>
    <property type="match status" value="1"/>
</dbReference>
<dbReference type="PANTHER" id="PTHR12526:SF630">
    <property type="entry name" value="GLYCOSYLTRANSFERASE"/>
    <property type="match status" value="1"/>
</dbReference>
<dbReference type="AlphaFoldDB" id="A0A8J7YSR8"/>
<proteinExistence type="predicted"/>
<dbReference type="CDD" id="cd03801">
    <property type="entry name" value="GT4_PimA-like"/>
    <property type="match status" value="1"/>
</dbReference>
<protein>
    <submittedName>
        <fullName evidence="1">Glycosyltransferase family 4 protein</fullName>
    </submittedName>
</protein>
<dbReference type="PANTHER" id="PTHR12526">
    <property type="entry name" value="GLYCOSYLTRANSFERASE"/>
    <property type="match status" value="1"/>
</dbReference>